<sequence length="106" mass="11860">MLFRKFGPRSRRTSQSNPRHVGDQQRERLAERGHFLDVLKFGRLSDVVGCRSTKWLAMRGESGVLSQRMKMMAVALSGANQMRVEQAKTAAGAIRAHMRAHGNLPA</sequence>
<feature type="region of interest" description="Disordered" evidence="1">
    <location>
        <begin position="1"/>
        <end position="26"/>
    </location>
</feature>
<proteinExistence type="predicted"/>
<organism evidence="2 3">
    <name type="scientific">Melanopsichium pennsylvanicum</name>
    <dbReference type="NCBI Taxonomy" id="63383"/>
    <lineage>
        <taxon>Eukaryota</taxon>
        <taxon>Fungi</taxon>
        <taxon>Dikarya</taxon>
        <taxon>Basidiomycota</taxon>
        <taxon>Ustilaginomycotina</taxon>
        <taxon>Ustilaginomycetes</taxon>
        <taxon>Ustilaginales</taxon>
        <taxon>Ustilaginaceae</taxon>
        <taxon>Melanopsichium</taxon>
    </lineage>
</organism>
<name>A0AAJ4XMJ3_9BASI</name>
<comment type="caution">
    <text evidence="2">The sequence shown here is derived from an EMBL/GenBank/DDBJ whole genome shotgun (WGS) entry which is preliminary data.</text>
</comment>
<protein>
    <submittedName>
        <fullName evidence="2">Uncharacterized protein</fullName>
    </submittedName>
</protein>
<dbReference type="AlphaFoldDB" id="A0AAJ4XMJ3"/>
<reference evidence="2" key="1">
    <citation type="submission" date="2023-10" db="EMBL/GenBank/DDBJ databases">
        <authorList>
            <person name="Guldener U."/>
        </authorList>
    </citation>
    <scope>NUCLEOTIDE SEQUENCE</scope>
    <source>
        <strain evidence="2">Mp4</strain>
    </source>
</reference>
<feature type="compositionally biased region" description="Basic residues" evidence="1">
    <location>
        <begin position="1"/>
        <end position="12"/>
    </location>
</feature>
<dbReference type="EMBL" id="OAPG01000008">
    <property type="protein sequence ID" value="SNX84970.1"/>
    <property type="molecule type" value="Genomic_DNA"/>
</dbReference>
<evidence type="ECO:0000256" key="1">
    <source>
        <dbReference type="SAM" id="MobiDB-lite"/>
    </source>
</evidence>
<evidence type="ECO:0000313" key="2">
    <source>
        <dbReference type="EMBL" id="SNX84970.1"/>
    </source>
</evidence>
<accession>A0AAJ4XMJ3</accession>
<keyword evidence="3" id="KW-1185">Reference proteome</keyword>
<gene>
    <name evidence="2" type="ORF">MEPE_03679</name>
</gene>
<evidence type="ECO:0000313" key="3">
    <source>
        <dbReference type="Proteomes" id="UP001294444"/>
    </source>
</evidence>
<dbReference type="Proteomes" id="UP001294444">
    <property type="component" value="Unassembled WGS sequence"/>
</dbReference>